<evidence type="ECO:0000313" key="3">
    <source>
        <dbReference type="Proteomes" id="UP000232323"/>
    </source>
</evidence>
<gene>
    <name evidence="2" type="ORF">CEUSTIGMA_g9241.t1</name>
</gene>
<comment type="caution">
    <text evidence="2">The sequence shown here is derived from an EMBL/GenBank/DDBJ whole genome shotgun (WGS) entry which is preliminary data.</text>
</comment>
<dbReference type="InterPro" id="IPR036770">
    <property type="entry name" value="Ankyrin_rpt-contain_sf"/>
</dbReference>
<feature type="repeat" description="ANK" evidence="1">
    <location>
        <begin position="357"/>
        <end position="389"/>
    </location>
</feature>
<keyword evidence="3" id="KW-1185">Reference proteome</keyword>
<organism evidence="2 3">
    <name type="scientific">Chlamydomonas eustigma</name>
    <dbReference type="NCBI Taxonomy" id="1157962"/>
    <lineage>
        <taxon>Eukaryota</taxon>
        <taxon>Viridiplantae</taxon>
        <taxon>Chlorophyta</taxon>
        <taxon>core chlorophytes</taxon>
        <taxon>Chlorophyceae</taxon>
        <taxon>CS clade</taxon>
        <taxon>Chlamydomonadales</taxon>
        <taxon>Chlamydomonadaceae</taxon>
        <taxon>Chlamydomonas</taxon>
    </lineage>
</organism>
<evidence type="ECO:0000256" key="1">
    <source>
        <dbReference type="PROSITE-ProRule" id="PRU00023"/>
    </source>
</evidence>
<dbReference type="InterPro" id="IPR002110">
    <property type="entry name" value="Ankyrin_rpt"/>
</dbReference>
<protein>
    <submittedName>
        <fullName evidence="2">Uncharacterized protein</fullName>
    </submittedName>
</protein>
<reference evidence="2 3" key="1">
    <citation type="submission" date="2017-08" db="EMBL/GenBank/DDBJ databases">
        <title>Acidophilic green algal genome provides insights into adaptation to an acidic environment.</title>
        <authorList>
            <person name="Hirooka S."/>
            <person name="Hirose Y."/>
            <person name="Kanesaki Y."/>
            <person name="Higuchi S."/>
            <person name="Fujiwara T."/>
            <person name="Onuma R."/>
            <person name="Era A."/>
            <person name="Ohbayashi R."/>
            <person name="Uzuka A."/>
            <person name="Nozaki H."/>
            <person name="Yoshikawa H."/>
            <person name="Miyagishima S.Y."/>
        </authorList>
    </citation>
    <scope>NUCLEOTIDE SEQUENCE [LARGE SCALE GENOMIC DNA]</scope>
    <source>
        <strain evidence="2 3">NIES-2499</strain>
    </source>
</reference>
<dbReference type="SMART" id="SM00248">
    <property type="entry name" value="ANK"/>
    <property type="match status" value="3"/>
</dbReference>
<evidence type="ECO:0000313" key="2">
    <source>
        <dbReference type="EMBL" id="GAX81813.1"/>
    </source>
</evidence>
<dbReference type="Proteomes" id="UP000232323">
    <property type="component" value="Unassembled WGS sequence"/>
</dbReference>
<name>A0A250XFI2_9CHLO</name>
<dbReference type="OrthoDB" id="549361at2759"/>
<proteinExistence type="predicted"/>
<dbReference type="EMBL" id="BEGY01000071">
    <property type="protein sequence ID" value="GAX81813.1"/>
    <property type="molecule type" value="Genomic_DNA"/>
</dbReference>
<dbReference type="PROSITE" id="PS50088">
    <property type="entry name" value="ANK_REPEAT"/>
    <property type="match status" value="1"/>
</dbReference>
<dbReference type="SUPFAM" id="SSF48403">
    <property type="entry name" value="Ankyrin repeat"/>
    <property type="match status" value="1"/>
</dbReference>
<accession>A0A250XFI2</accession>
<dbReference type="Gene3D" id="1.25.40.20">
    <property type="entry name" value="Ankyrin repeat-containing domain"/>
    <property type="match status" value="1"/>
</dbReference>
<sequence length="1596" mass="173819">MEVSSAKSVMKKSINQGLGRLTSGVDGAKFWASEPYYQPDTRYVGIPRYMNEKEYPWWPMVNCSDLISADTDLAGGASTAIYSPEAVEKMKSDKKVKMSAWYLDSAEGPWNVNQRLKSYKDLKVKESSGADLRERNIKWYLKSMSPSEFPLKNDQWKAVIKKAKKAAEEARKRAPCPPGGKIEIRKKKTLCKLSFSLNTPDGFCHTPLQYAMLMLLKDRHSSVVKHIVDVLLSHLPFINRAFVAQQYISITVKEARRILENRIDAALERTGSTPKALMKELSSLDDQVLLYGQGFTAQDDPSVMDPLILGALLNDMGRIAWMVIKCGGNLNDAYVAMPDIPKYLQGQWERMCCRCESRVLPIHIGVMQKRFETVRLLLDLGAEPNAFGTEFTGNTQKDQKRRLKLLANKKSVVLEFKKEASTSNPFESVWKTKSRGVIKMLKGLKRFVMSIEIPGISKPYPWVSALHLSCRFGQPAITFLLLKRGAALNGGGAAAFAPKSPLEEALSYARSNCQAYNTLAERAAYAEVRKEACLDESASIGIEYQERKLQEYLGILKGKAVKIADKEWAKAKQKDSSAARPDADEVLKTALGALSFQPNTLSCFSSEDLAKIAIPEMSPVARMAAAYNAVADAFDYLDPTKATMKAVAFAAKIIVKILLEMMKRPICHWDPALYTAHVMLYHRAPLNITEKQTAILLRDLVDNSTYEWLALDKNIVAEHVWQKSAVNGINALKSNNDVGYKCLDMTSNPKTYKKARRELENKVESTVFSTAMSAVLPAYFLPTLTTQLSMGDDGKLAPISSKQVLHQRVTDLVKASLLNEMQISMEKAVRTLFKEAEDMKMSSAAPASRGATDPLSSAFPDLEADELQKLGSWGSQQVQDIQKRMVALSTNNKKGSAMEAVMEVWKGKKDHNASDYPPIFKALMSKSAKTMLPEWYMDLAKDELTSVDAVIKCISDSFCNFDPAKQAPKEVQGMPQVNDEGISMNPLELMANNGSEDSLAYKEPSFPEKSLAKKKKTVADLPIADCVKAVQSAFVFVQAKRLKVDQELRSSLFGGIVDAVTKQRAGLTTALMEERKRLLTNTLNEMMVDQGLSLRAESVVNAAMNRVTLELAAFKLGPNGAAVMEVLKSGLCGVGGLGDLDPSLAGLVLDVVKDVGNLSGKVANGSLMGDTGALILGKLNDSIPGMELDIVSSPIAQLLNAAASDGMAGVLSKLRSYPSAAKVIGESFKAGPSAESLIKVATDPIMSMAVPQADAIQSFMTKLLDGSAMNPDQFKELLEGDAVAEIQGALQEGSDPFFNALSKRGVNISPELKASLTEDILSGNLSGLTSDVQQSILSNVTAVATQGAGAGWVSTAEAEIVRTVDSALSLNAGTEAVLQGLASLGFKNVEDLMKEDEIQNALKDGSDALFKKLRKKGINISPEQEQALKDDVESGDFGAVGADLEEVAESDAFAEIDKLAAICGSAISKKFMDSAAGKSVMGVSKMMAENPLTKQATENLEEYARQQLAGLEKDPMGQIGTMLNLPDNMSLDNIEASFDGINATFENALDGADFDTLEQMVLGLQLDLALDFEGVVEALAEARDALVYILEMIGMD</sequence>
<keyword evidence="1" id="KW-0040">ANK repeat</keyword>